<keyword evidence="1" id="KW-0812">Transmembrane</keyword>
<keyword evidence="2" id="KW-0496">Mitochondrion</keyword>
<dbReference type="AlphaFoldDB" id="A0A101LYL4"/>
<evidence type="ECO:0000313" key="2">
    <source>
        <dbReference type="EMBL" id="KUM47742.1"/>
    </source>
</evidence>
<dbReference type="EMBL" id="LKAM01000007">
    <property type="protein sequence ID" value="KUM47742.1"/>
    <property type="molecule type" value="Genomic_DNA"/>
</dbReference>
<geneLocation type="mitochondrion" evidence="2"/>
<accession>A0A101LYL4</accession>
<reference evidence="2" key="1">
    <citation type="journal article" date="2015" name="Genome Biol. Evol.">
        <title>Organellar Genomes of White Spruce (Picea glauca): Assembly and Annotation.</title>
        <authorList>
            <person name="Jackman S.D."/>
            <person name="Warren R.L."/>
            <person name="Gibb E.A."/>
            <person name="Vandervalk B.P."/>
            <person name="Mohamadi H."/>
            <person name="Chu J."/>
            <person name="Raymond A."/>
            <person name="Pleasance S."/>
            <person name="Coope R."/>
            <person name="Wildung M.R."/>
            <person name="Ritland C.E."/>
            <person name="Bousquet J."/>
            <person name="Jones S.J."/>
            <person name="Bohlmann J."/>
            <person name="Birol I."/>
        </authorList>
    </citation>
    <scope>NUCLEOTIDE SEQUENCE [LARGE SCALE GENOMIC DNA]</scope>
    <source>
        <tissue evidence="2">Flushing bud</tissue>
    </source>
</reference>
<protein>
    <submittedName>
        <fullName evidence="2">Uncharacterized protein</fullName>
    </submittedName>
</protein>
<name>A0A101LYL4_PICGL</name>
<sequence length="125" mass="14164">MSVRLCLRFSHPTALDGGLGCHYGYCAFIHACSLVATRQPNEEFSLSFLSPPRPPRSLLVLSLPWEISLRGSQRSCYSREYRSLGTAPPLYSLSLHFVFAYLFFLVLQEERGRKSHWIIGVMPVA</sequence>
<organism evidence="2">
    <name type="scientific">Picea glauca</name>
    <name type="common">White spruce</name>
    <name type="synonym">Pinus glauca</name>
    <dbReference type="NCBI Taxonomy" id="3330"/>
    <lineage>
        <taxon>Eukaryota</taxon>
        <taxon>Viridiplantae</taxon>
        <taxon>Streptophyta</taxon>
        <taxon>Embryophyta</taxon>
        <taxon>Tracheophyta</taxon>
        <taxon>Spermatophyta</taxon>
        <taxon>Pinopsida</taxon>
        <taxon>Pinidae</taxon>
        <taxon>Conifers I</taxon>
        <taxon>Pinales</taxon>
        <taxon>Pinaceae</taxon>
        <taxon>Picea</taxon>
    </lineage>
</organism>
<gene>
    <name evidence="2" type="ORF">ABT39_MTgene5929</name>
</gene>
<evidence type="ECO:0000256" key="1">
    <source>
        <dbReference type="SAM" id="Phobius"/>
    </source>
</evidence>
<proteinExistence type="predicted"/>
<keyword evidence="1" id="KW-0472">Membrane</keyword>
<feature type="transmembrane region" description="Helical" evidence="1">
    <location>
        <begin position="90"/>
        <end position="107"/>
    </location>
</feature>
<comment type="caution">
    <text evidence="2">The sequence shown here is derived from an EMBL/GenBank/DDBJ whole genome shotgun (WGS) entry which is preliminary data.</text>
</comment>
<keyword evidence="1" id="KW-1133">Transmembrane helix</keyword>